<feature type="domain" description="MACPF" evidence="1">
    <location>
        <begin position="101"/>
        <end position="267"/>
    </location>
</feature>
<dbReference type="EMBL" id="CP050831">
    <property type="protein sequence ID" value="QIU94312.1"/>
    <property type="molecule type" value="Genomic_DNA"/>
</dbReference>
<dbReference type="Pfam" id="PF01823">
    <property type="entry name" value="MACPF"/>
    <property type="match status" value="1"/>
</dbReference>
<dbReference type="RefSeq" id="WP_167962139.1">
    <property type="nucleotide sequence ID" value="NZ_CP050831.1"/>
</dbReference>
<dbReference type="InterPro" id="IPR020864">
    <property type="entry name" value="MACPF"/>
</dbReference>
<accession>A0A6H0KLQ9</accession>
<dbReference type="Proteomes" id="UP000501780">
    <property type="component" value="Chromosome"/>
</dbReference>
<dbReference type="AlphaFoldDB" id="A0A6H0KLQ9"/>
<evidence type="ECO:0000259" key="1">
    <source>
        <dbReference type="Pfam" id="PF01823"/>
    </source>
</evidence>
<sequence>MIDRYDNAVGYLELTDEEKAFLFQNVNIFRGFLFSENDGGGRGFHDLYTWQDGYLPTFLQPVVNTMQRTEYSFSKLTHEMKKMNINTASISFHSRFASMDSEFKHEKENSKSSSKVSEYLLSQYIIHKCGFKTNFDRVRVAPAFLEEVENIVNKNEKDRMRCLELIELLNEWGYYIPQVFSLGGILYSETVTEVTDLEMAEKEKTDFSASFDTSFRQIGGGGAYGGSWMTEQKDSSSHKFENTALYQIGGAAGASSDYVRWTTSLYDAKRWNLSALTTLYPSLMLLLACEDGNHGGALLNTCLRLINGNLADKSIPELQPYIDLGRYASAITTRLYPY</sequence>
<protein>
    <recommendedName>
        <fullName evidence="1">MACPF domain-containing protein</fullName>
    </recommendedName>
</protein>
<name>A0A6H0KLQ9_9BACE</name>
<dbReference type="KEGG" id="bfc:BacF7301_09200"/>
<proteinExistence type="predicted"/>
<evidence type="ECO:0000313" key="2">
    <source>
        <dbReference type="EMBL" id="QIU94312.1"/>
    </source>
</evidence>
<evidence type="ECO:0000313" key="3">
    <source>
        <dbReference type="Proteomes" id="UP000501780"/>
    </source>
</evidence>
<keyword evidence="3" id="KW-1185">Reference proteome</keyword>
<gene>
    <name evidence="2" type="ORF">BacF7301_09200</name>
</gene>
<reference evidence="2 3" key="1">
    <citation type="submission" date="2020-03" db="EMBL/GenBank/DDBJ databases">
        <title>Genomic analysis of Bacteroides faecium CBA7301.</title>
        <authorList>
            <person name="Kim J."/>
            <person name="Roh S.W."/>
        </authorList>
    </citation>
    <scope>NUCLEOTIDE SEQUENCE [LARGE SCALE GENOMIC DNA]</scope>
    <source>
        <strain evidence="2 3">CBA7301</strain>
    </source>
</reference>
<organism evidence="2 3">
    <name type="scientific">Bacteroides faecium</name>
    <dbReference type="NCBI Taxonomy" id="2715212"/>
    <lineage>
        <taxon>Bacteria</taxon>
        <taxon>Pseudomonadati</taxon>
        <taxon>Bacteroidota</taxon>
        <taxon>Bacteroidia</taxon>
        <taxon>Bacteroidales</taxon>
        <taxon>Bacteroidaceae</taxon>
        <taxon>Bacteroides</taxon>
    </lineage>
</organism>